<dbReference type="Proteomes" id="UP000013378">
    <property type="component" value="Unassembled WGS sequence"/>
</dbReference>
<feature type="transmembrane region" description="Helical" evidence="10">
    <location>
        <begin position="31"/>
        <end position="52"/>
    </location>
</feature>
<protein>
    <recommendedName>
        <fullName evidence="2">histidine kinase</fullName>
        <ecNumber evidence="2">2.7.13.3</ecNumber>
    </recommendedName>
</protein>
<keyword evidence="3" id="KW-0597">Phosphoprotein</keyword>
<dbReference type="InterPro" id="IPR000014">
    <property type="entry name" value="PAS"/>
</dbReference>
<dbReference type="GO" id="GO:0000155">
    <property type="term" value="F:phosphorelay sensor kinase activity"/>
    <property type="evidence" value="ECO:0007669"/>
    <property type="project" value="InterPro"/>
</dbReference>
<feature type="transmembrane region" description="Helical" evidence="10">
    <location>
        <begin position="6"/>
        <end position="24"/>
    </location>
</feature>
<proteinExistence type="predicted"/>
<dbReference type="InterPro" id="IPR000700">
    <property type="entry name" value="PAS-assoc_C"/>
</dbReference>
<dbReference type="InterPro" id="IPR031621">
    <property type="entry name" value="HisKA_7TM"/>
</dbReference>
<sequence>MGVLIFINSLGALLLGAYALKLDVKNKVNRLFFYLCFNLAFWMISYGIAIYASNESTYWTWYKISSIPFCVYPALITHFFLVLAKRKFKSFHPLLYLPPVIFIYQSLKGVLTLDNVEKSSIGWYGVMKISTIWHVLFIVYGLSYIAFSIYIIYKWGKETELKREKSQSRYLLSFFLILTIIHLILSIVNSPRNIIILKLPIVMMLWEIGIGYCVLRYKIIDVTPNIAIDKIVNSIDLMIIIDEKGNIIKINEKTAELLSYPHNEIIGKSIYDISKDKSKIINFIQKLKRGFKNNCNRQFTFITKDNELVFASVSLSVLKDKFGDILGYLFVGQNINRIKQLEREIYENKLSREKQKLEKKNELLKKIEEYNKLKSEFFENISHEFRTPLNIIIGTLKLYNIYLERNSHIKDIDKLLKYTDIMRQNSYRLVRLVNNVIDIIEIDGGFVKLNFVNCNIISLVEDITLSVAEYAEEKGRNILFDTEIEEKIIACDPDKIERIILNLLSNAIKFTSNDDLIFVSIKQREENIIIVVEDTGVGIPKSKQDVVFDRFRQADELLTRGNEGSGIGLSIVKSLVEMHEGTIEIESEYNEGCKFIITIPDKIVEYMEDINSSVAVTTDNRIERISIEFSDIYS</sequence>
<dbReference type="Pfam" id="PF13426">
    <property type="entry name" value="PAS_9"/>
    <property type="match status" value="1"/>
</dbReference>
<evidence type="ECO:0000256" key="3">
    <source>
        <dbReference type="ARBA" id="ARBA00022553"/>
    </source>
</evidence>
<dbReference type="RefSeq" id="WP_006316092.1">
    <property type="nucleotide sequence ID" value="NZ_ARZA01000245.1"/>
</dbReference>
<dbReference type="InterPro" id="IPR003661">
    <property type="entry name" value="HisK_dim/P_dom"/>
</dbReference>
<dbReference type="InterPro" id="IPR036890">
    <property type="entry name" value="HATPase_C_sf"/>
</dbReference>
<feature type="transmembrane region" description="Helical" evidence="10">
    <location>
        <begin position="94"/>
        <end position="111"/>
    </location>
</feature>
<keyword evidence="4" id="KW-0808">Transferase</keyword>
<dbReference type="GO" id="GO:0005524">
    <property type="term" value="F:ATP binding"/>
    <property type="evidence" value="ECO:0007669"/>
    <property type="project" value="UniProtKB-KW"/>
</dbReference>
<dbReference type="SUPFAM" id="SSF55785">
    <property type="entry name" value="PYP-like sensor domain (PAS domain)"/>
    <property type="match status" value="1"/>
</dbReference>
<dbReference type="SMART" id="SM00387">
    <property type="entry name" value="HATPase_c"/>
    <property type="match status" value="1"/>
</dbReference>
<dbReference type="Pfam" id="PF00512">
    <property type="entry name" value="HisKA"/>
    <property type="match status" value="1"/>
</dbReference>
<dbReference type="InterPro" id="IPR050736">
    <property type="entry name" value="Sensor_HK_Regulatory"/>
</dbReference>
<keyword evidence="6 14" id="KW-0418">Kinase</keyword>
<dbReference type="CDD" id="cd00082">
    <property type="entry name" value="HisKA"/>
    <property type="match status" value="1"/>
</dbReference>
<dbReference type="Gene3D" id="3.30.565.10">
    <property type="entry name" value="Histidine kinase-like ATPase, C-terminal domain"/>
    <property type="match status" value="1"/>
</dbReference>
<keyword evidence="9" id="KW-0175">Coiled coil</keyword>
<keyword evidence="10" id="KW-1133">Transmembrane helix</keyword>
<dbReference type="PATRIC" id="fig|1304284.3.peg.2171"/>
<evidence type="ECO:0000256" key="6">
    <source>
        <dbReference type="ARBA" id="ARBA00022777"/>
    </source>
</evidence>
<dbReference type="InterPro" id="IPR035965">
    <property type="entry name" value="PAS-like_dom_sf"/>
</dbReference>
<feature type="domain" description="PAC" evidence="13">
    <location>
        <begin position="295"/>
        <end position="347"/>
    </location>
</feature>
<dbReference type="CDD" id="cd00130">
    <property type="entry name" value="PAS"/>
    <property type="match status" value="1"/>
</dbReference>
<evidence type="ECO:0000256" key="4">
    <source>
        <dbReference type="ARBA" id="ARBA00022679"/>
    </source>
</evidence>
<keyword evidence="10" id="KW-0472">Membrane</keyword>
<organism evidence="14 15">
    <name type="scientific">Caldisalinibacter kiritimatiensis</name>
    <dbReference type="NCBI Taxonomy" id="1304284"/>
    <lineage>
        <taxon>Bacteria</taxon>
        <taxon>Bacillati</taxon>
        <taxon>Bacillota</taxon>
        <taxon>Tissierellia</taxon>
        <taxon>Tissierellales</taxon>
        <taxon>Thermohalobacteraceae</taxon>
        <taxon>Caldisalinibacter</taxon>
    </lineage>
</organism>
<feature type="domain" description="PAS" evidence="12">
    <location>
        <begin position="238"/>
        <end position="273"/>
    </location>
</feature>
<evidence type="ECO:0000256" key="7">
    <source>
        <dbReference type="ARBA" id="ARBA00022840"/>
    </source>
</evidence>
<dbReference type="SUPFAM" id="SSF55874">
    <property type="entry name" value="ATPase domain of HSP90 chaperone/DNA topoisomerase II/histidine kinase"/>
    <property type="match status" value="1"/>
</dbReference>
<gene>
    <name evidence="14" type="ORF">L21TH_2217</name>
</gene>
<dbReference type="PROSITE" id="PS50113">
    <property type="entry name" value="PAC"/>
    <property type="match status" value="1"/>
</dbReference>
<evidence type="ECO:0000256" key="2">
    <source>
        <dbReference type="ARBA" id="ARBA00012438"/>
    </source>
</evidence>
<evidence type="ECO:0000256" key="10">
    <source>
        <dbReference type="SAM" id="Phobius"/>
    </source>
</evidence>
<comment type="caution">
    <text evidence="14">The sequence shown here is derived from an EMBL/GenBank/DDBJ whole genome shotgun (WGS) entry which is preliminary data.</text>
</comment>
<dbReference type="eggNOG" id="COG2205">
    <property type="taxonomic scope" value="Bacteria"/>
</dbReference>
<dbReference type="InterPro" id="IPR004358">
    <property type="entry name" value="Sig_transdc_His_kin-like_C"/>
</dbReference>
<evidence type="ECO:0000313" key="14">
    <source>
        <dbReference type="EMBL" id="EOC99739.1"/>
    </source>
</evidence>
<evidence type="ECO:0000256" key="9">
    <source>
        <dbReference type="SAM" id="Coils"/>
    </source>
</evidence>
<dbReference type="PROSITE" id="PS50112">
    <property type="entry name" value="PAS"/>
    <property type="match status" value="1"/>
</dbReference>
<evidence type="ECO:0000259" key="13">
    <source>
        <dbReference type="PROSITE" id="PS50113"/>
    </source>
</evidence>
<name>R1CBP1_9FIRM</name>
<dbReference type="SUPFAM" id="SSF47384">
    <property type="entry name" value="Homodimeric domain of signal transducing histidine kinase"/>
    <property type="match status" value="1"/>
</dbReference>
<dbReference type="STRING" id="1304284.L21TH_2217"/>
<feature type="coiled-coil region" evidence="9">
    <location>
        <begin position="343"/>
        <end position="380"/>
    </location>
</feature>
<reference evidence="14 15" key="1">
    <citation type="journal article" date="2015" name="Geomicrobiol. J.">
        <title>Caldisalinibacter kiritimatiensis gen. nov., sp. nov., a moderately thermohalophilic thiosulfate-reducing bacterium from a hypersaline microbial mat.</title>
        <authorList>
            <person name="Ben Hania W."/>
            <person name="Joseph M."/>
            <person name="Fiebig A."/>
            <person name="Bunk B."/>
            <person name="Klenk H.-P."/>
            <person name="Fardeau M.-L."/>
            <person name="Spring S."/>
        </authorList>
    </citation>
    <scope>NUCLEOTIDE SEQUENCE [LARGE SCALE GENOMIC DNA]</scope>
    <source>
        <strain evidence="14 15">L21-TH-D2</strain>
    </source>
</reference>
<evidence type="ECO:0000313" key="15">
    <source>
        <dbReference type="Proteomes" id="UP000013378"/>
    </source>
</evidence>
<dbReference type="Gene3D" id="1.10.287.130">
    <property type="match status" value="1"/>
</dbReference>
<keyword evidence="8" id="KW-0902">Two-component regulatory system</keyword>
<dbReference type="PANTHER" id="PTHR43711:SF26">
    <property type="entry name" value="SENSOR HISTIDINE KINASE RCSC"/>
    <property type="match status" value="1"/>
</dbReference>
<dbReference type="PRINTS" id="PR00344">
    <property type="entry name" value="BCTRLSENSOR"/>
</dbReference>
<dbReference type="OrthoDB" id="9813394at2"/>
<evidence type="ECO:0000256" key="8">
    <source>
        <dbReference type="ARBA" id="ARBA00023012"/>
    </source>
</evidence>
<feature type="transmembrane region" description="Helical" evidence="10">
    <location>
        <begin position="170"/>
        <end position="188"/>
    </location>
</feature>
<keyword evidence="7" id="KW-0067">ATP-binding</keyword>
<dbReference type="InterPro" id="IPR036097">
    <property type="entry name" value="HisK_dim/P_sf"/>
</dbReference>
<dbReference type="SMART" id="SM00388">
    <property type="entry name" value="HisKA"/>
    <property type="match status" value="1"/>
</dbReference>
<dbReference type="Pfam" id="PF16927">
    <property type="entry name" value="HisKA_7TM"/>
    <property type="match status" value="1"/>
</dbReference>
<dbReference type="NCBIfam" id="TIGR00229">
    <property type="entry name" value="sensory_box"/>
    <property type="match status" value="1"/>
</dbReference>
<dbReference type="InterPro" id="IPR005467">
    <property type="entry name" value="His_kinase_dom"/>
</dbReference>
<keyword evidence="5" id="KW-0547">Nucleotide-binding</keyword>
<dbReference type="EMBL" id="ARZA01000245">
    <property type="protein sequence ID" value="EOC99739.1"/>
    <property type="molecule type" value="Genomic_DNA"/>
</dbReference>
<feature type="transmembrane region" description="Helical" evidence="10">
    <location>
        <begin position="64"/>
        <end position="82"/>
    </location>
</feature>
<dbReference type="AlphaFoldDB" id="R1CBP1"/>
<dbReference type="Pfam" id="PF02518">
    <property type="entry name" value="HATPase_c"/>
    <property type="match status" value="1"/>
</dbReference>
<feature type="domain" description="Histidine kinase" evidence="11">
    <location>
        <begin position="380"/>
        <end position="603"/>
    </location>
</feature>
<dbReference type="PROSITE" id="PS50109">
    <property type="entry name" value="HIS_KIN"/>
    <property type="match status" value="1"/>
</dbReference>
<feature type="transmembrane region" description="Helical" evidence="10">
    <location>
        <begin position="131"/>
        <end position="150"/>
    </location>
</feature>
<evidence type="ECO:0000259" key="12">
    <source>
        <dbReference type="PROSITE" id="PS50112"/>
    </source>
</evidence>
<accession>R1CBP1</accession>
<dbReference type="FunFam" id="3.30.565.10:FF:000037">
    <property type="entry name" value="Hybrid sensor histidine kinase/response regulator"/>
    <property type="match status" value="1"/>
</dbReference>
<comment type="catalytic activity">
    <reaction evidence="1">
        <text>ATP + protein L-histidine = ADP + protein N-phospho-L-histidine.</text>
        <dbReference type="EC" id="2.7.13.3"/>
    </reaction>
</comment>
<dbReference type="SMART" id="SM00091">
    <property type="entry name" value="PAS"/>
    <property type="match status" value="1"/>
</dbReference>
<keyword evidence="10" id="KW-0812">Transmembrane</keyword>
<evidence type="ECO:0000259" key="11">
    <source>
        <dbReference type="PROSITE" id="PS50109"/>
    </source>
</evidence>
<evidence type="ECO:0000256" key="5">
    <source>
        <dbReference type="ARBA" id="ARBA00022741"/>
    </source>
</evidence>
<dbReference type="Gene3D" id="3.30.450.20">
    <property type="entry name" value="PAS domain"/>
    <property type="match status" value="1"/>
</dbReference>
<keyword evidence="15" id="KW-1185">Reference proteome</keyword>
<dbReference type="EC" id="2.7.13.3" evidence="2"/>
<dbReference type="PANTHER" id="PTHR43711">
    <property type="entry name" value="TWO-COMPONENT HISTIDINE KINASE"/>
    <property type="match status" value="1"/>
</dbReference>
<dbReference type="InterPro" id="IPR003594">
    <property type="entry name" value="HATPase_dom"/>
</dbReference>
<evidence type="ECO:0000256" key="1">
    <source>
        <dbReference type="ARBA" id="ARBA00000085"/>
    </source>
</evidence>